<dbReference type="Proteomes" id="UP000681340">
    <property type="component" value="Unassembled WGS sequence"/>
</dbReference>
<protein>
    <recommendedName>
        <fullName evidence="2">histidine kinase</fullName>
        <ecNumber evidence="2">2.7.13.3</ecNumber>
    </recommendedName>
</protein>
<feature type="transmembrane region" description="Helical" evidence="10">
    <location>
        <begin position="36"/>
        <end position="60"/>
    </location>
</feature>
<evidence type="ECO:0000259" key="11">
    <source>
        <dbReference type="Pfam" id="PF07730"/>
    </source>
</evidence>
<accession>A0A919SCJ9</accession>
<evidence type="ECO:0000313" key="13">
    <source>
        <dbReference type="Proteomes" id="UP000681340"/>
    </source>
</evidence>
<evidence type="ECO:0000256" key="7">
    <source>
        <dbReference type="ARBA" id="ARBA00022840"/>
    </source>
</evidence>
<dbReference type="Pfam" id="PF07730">
    <property type="entry name" value="HisKA_3"/>
    <property type="match status" value="1"/>
</dbReference>
<dbReference type="Gene3D" id="3.30.565.10">
    <property type="entry name" value="Histidine kinase-like ATPase, C-terminal domain"/>
    <property type="match status" value="1"/>
</dbReference>
<keyword evidence="7" id="KW-0067">ATP-binding</keyword>
<keyword evidence="8" id="KW-0902">Two-component regulatory system</keyword>
<dbReference type="InterPro" id="IPR036890">
    <property type="entry name" value="HATPase_C_sf"/>
</dbReference>
<dbReference type="PANTHER" id="PTHR24421:SF10">
    <property type="entry name" value="NITRATE_NITRITE SENSOR PROTEIN NARQ"/>
    <property type="match status" value="1"/>
</dbReference>
<feature type="domain" description="Signal transduction histidine kinase subgroup 3 dimerisation and phosphoacceptor" evidence="11">
    <location>
        <begin position="210"/>
        <end position="275"/>
    </location>
</feature>
<feature type="transmembrane region" description="Helical" evidence="10">
    <location>
        <begin position="158"/>
        <end position="183"/>
    </location>
</feature>
<comment type="caution">
    <text evidence="12">The sequence shown here is derived from an EMBL/GenBank/DDBJ whole genome shotgun (WGS) entry which is preliminary data.</text>
</comment>
<reference evidence="12" key="1">
    <citation type="submission" date="2021-03" db="EMBL/GenBank/DDBJ databases">
        <title>Whole genome shotgun sequence of Actinoplanes auranticolor NBRC 12245.</title>
        <authorList>
            <person name="Komaki H."/>
            <person name="Tamura T."/>
        </authorList>
    </citation>
    <scope>NUCLEOTIDE SEQUENCE</scope>
    <source>
        <strain evidence="12">NBRC 12245</strain>
    </source>
</reference>
<dbReference type="PANTHER" id="PTHR24421">
    <property type="entry name" value="NITRATE/NITRITE SENSOR PROTEIN NARX-RELATED"/>
    <property type="match status" value="1"/>
</dbReference>
<dbReference type="GO" id="GO:0016020">
    <property type="term" value="C:membrane"/>
    <property type="evidence" value="ECO:0007669"/>
    <property type="project" value="InterPro"/>
</dbReference>
<dbReference type="GO" id="GO:0000155">
    <property type="term" value="F:phosphorelay sensor kinase activity"/>
    <property type="evidence" value="ECO:0007669"/>
    <property type="project" value="InterPro"/>
</dbReference>
<dbReference type="AlphaFoldDB" id="A0A919SCJ9"/>
<feature type="transmembrane region" description="Helical" evidence="10">
    <location>
        <begin position="121"/>
        <end position="146"/>
    </location>
</feature>
<evidence type="ECO:0000313" key="12">
    <source>
        <dbReference type="EMBL" id="GIM69190.1"/>
    </source>
</evidence>
<evidence type="ECO:0000256" key="8">
    <source>
        <dbReference type="ARBA" id="ARBA00023012"/>
    </source>
</evidence>
<dbReference type="Gene3D" id="1.20.5.1930">
    <property type="match status" value="1"/>
</dbReference>
<evidence type="ECO:0000256" key="10">
    <source>
        <dbReference type="SAM" id="Phobius"/>
    </source>
</evidence>
<keyword evidence="10" id="KW-1133">Transmembrane helix</keyword>
<dbReference type="InterPro" id="IPR011712">
    <property type="entry name" value="Sig_transdc_His_kin_sub3_dim/P"/>
</dbReference>
<keyword evidence="5" id="KW-0547">Nucleotide-binding</keyword>
<evidence type="ECO:0000256" key="1">
    <source>
        <dbReference type="ARBA" id="ARBA00000085"/>
    </source>
</evidence>
<dbReference type="SUPFAM" id="SSF55874">
    <property type="entry name" value="ATPase domain of HSP90 chaperone/DNA topoisomerase II/histidine kinase"/>
    <property type="match status" value="1"/>
</dbReference>
<keyword evidence="4" id="KW-0808">Transferase</keyword>
<dbReference type="EMBL" id="BOQL01000026">
    <property type="protein sequence ID" value="GIM69190.1"/>
    <property type="molecule type" value="Genomic_DNA"/>
</dbReference>
<name>A0A919SCJ9_9ACTN</name>
<gene>
    <name evidence="12" type="ORF">Aau02nite_35070</name>
</gene>
<evidence type="ECO:0000256" key="2">
    <source>
        <dbReference type="ARBA" id="ARBA00012438"/>
    </source>
</evidence>
<evidence type="ECO:0000256" key="9">
    <source>
        <dbReference type="SAM" id="MobiDB-lite"/>
    </source>
</evidence>
<evidence type="ECO:0000256" key="5">
    <source>
        <dbReference type="ARBA" id="ARBA00022741"/>
    </source>
</evidence>
<feature type="transmembrane region" description="Helical" evidence="10">
    <location>
        <begin position="66"/>
        <end position="86"/>
    </location>
</feature>
<comment type="catalytic activity">
    <reaction evidence="1">
        <text>ATP + protein L-histidine = ADP + protein N-phospho-L-histidine.</text>
        <dbReference type="EC" id="2.7.13.3"/>
    </reaction>
</comment>
<keyword evidence="10" id="KW-0812">Transmembrane</keyword>
<dbReference type="GO" id="GO:0005524">
    <property type="term" value="F:ATP binding"/>
    <property type="evidence" value="ECO:0007669"/>
    <property type="project" value="UniProtKB-KW"/>
</dbReference>
<keyword evidence="3" id="KW-0597">Phosphoprotein</keyword>
<feature type="region of interest" description="Disordered" evidence="9">
    <location>
        <begin position="276"/>
        <end position="306"/>
    </location>
</feature>
<proteinExistence type="predicted"/>
<evidence type="ECO:0000256" key="3">
    <source>
        <dbReference type="ARBA" id="ARBA00022553"/>
    </source>
</evidence>
<dbReference type="InterPro" id="IPR050482">
    <property type="entry name" value="Sensor_HK_TwoCompSys"/>
</dbReference>
<dbReference type="EC" id="2.7.13.3" evidence="2"/>
<evidence type="ECO:0000256" key="4">
    <source>
        <dbReference type="ARBA" id="ARBA00022679"/>
    </source>
</evidence>
<sequence length="410" mass="42326">MSPVAPPAGSQATAASRLMCRLLRPLVRATTYRRGAFLLLGGVLLLPYGLVGAGLARLAADGGTPLAVVVVLGAATAAIGLTPPFLPGTRALEVAAARWLLGVDLPDPPARPAPEARLRAALWFAVHLGVGAIVGLVLFVAVPVAATLIMTHTGWRAAGLALLGVALLLATGYATAGLGALAAMMAPVLLGPSADERVAAVRAEARRLAERNRLARELHDSVGHALTVTVLQAAAAGELLGRDPAFARRALTAIEETGRAAMEDLDQVLGLLRDERHRPGRSPAGLGPPGAPGPSQAAPSRPDLRDLPRLAAGAGAQLVTTGPVDEVPAELSREAYRVVQESLTNALRHAAPAPVSLRVTARGPDLVVEVRNPLPGRGLAGMRERVTLLGGELVAGPDGDDWRVRAEWPR</sequence>
<dbReference type="GO" id="GO:0046983">
    <property type="term" value="F:protein dimerization activity"/>
    <property type="evidence" value="ECO:0007669"/>
    <property type="project" value="InterPro"/>
</dbReference>
<dbReference type="RefSeq" id="WP_246595217.1">
    <property type="nucleotide sequence ID" value="NZ_BAABEA010000008.1"/>
</dbReference>
<keyword evidence="13" id="KW-1185">Reference proteome</keyword>
<keyword evidence="6 12" id="KW-0418">Kinase</keyword>
<dbReference type="CDD" id="cd16917">
    <property type="entry name" value="HATPase_UhpB-NarQ-NarX-like"/>
    <property type="match status" value="1"/>
</dbReference>
<evidence type="ECO:0000256" key="6">
    <source>
        <dbReference type="ARBA" id="ARBA00022777"/>
    </source>
</evidence>
<keyword evidence="10" id="KW-0472">Membrane</keyword>
<organism evidence="12 13">
    <name type="scientific">Actinoplanes auranticolor</name>
    <dbReference type="NCBI Taxonomy" id="47988"/>
    <lineage>
        <taxon>Bacteria</taxon>
        <taxon>Bacillati</taxon>
        <taxon>Actinomycetota</taxon>
        <taxon>Actinomycetes</taxon>
        <taxon>Micromonosporales</taxon>
        <taxon>Micromonosporaceae</taxon>
        <taxon>Actinoplanes</taxon>
    </lineage>
</organism>